<evidence type="ECO:0000259" key="3">
    <source>
        <dbReference type="Pfam" id="PF00535"/>
    </source>
</evidence>
<dbReference type="Gene3D" id="3.90.550.10">
    <property type="entry name" value="Spore Coat Polysaccharide Biosynthesis Protein SpsA, Chain A"/>
    <property type="match status" value="1"/>
</dbReference>
<sequence length="643" mass="72733">MKVQPEHDYIAINSMEDGVWGAELSIPHEAAIAHDESIIVWMTGPRIYVNIQGRVSLFYMNFSSDNHTLYAAGKNISYEWRQAKLALPHRVSYLNPTTKSVSEVKVSGRVLKLGSAQYTAMAHDLLHECEYNSSRYIGFLGSRILYHPGDSFTIIDADQRSIYLCLAASILFPHSRIMKVCTDEEAKSLLQIIMLENRVENIELCGITETVDELREGRGAILLQGSLVFDLMGDSIEGLSSARKSELSIYSEIESPVQTGKVSQLRNLHLQMSGGWALQLNGMSGHCDRKRQLDVIVAAYNAGAYIVQCIGSILDQTRDDVRVIVVDDGSKDNTRSLLDSEFGHDERLTVLYKENGGCASARNYGRLSSLASHIAFVDADDFVSPGFFSTLYDLANYSGCEIVQGGFDFYDASKSEPYRQSYEEEYYKNWPRTKFGDLDVLRIGFRDMAAGQPSIWRRVYRRDFLDSKSIFFRESIRAYDDYSFQLLSTHEARDAVFVPSLKYHYRQHPDQDVKSGDVRHFNMVTMFHDVFASAVANSWDDVDVFLESMSHSLQWSISVLEPHLKDQFMASSAKLCARIIKSFGKNARSIIIDQINHPNFDNYLDEELARLSAFPAGAFWPLIAGELSHPDMLRMRAAARRIL</sequence>
<organism evidence="4 5">
    <name type="scientific">Stagnihabitans tardus</name>
    <dbReference type="NCBI Taxonomy" id="2699202"/>
    <lineage>
        <taxon>Bacteria</taxon>
        <taxon>Pseudomonadati</taxon>
        <taxon>Pseudomonadota</taxon>
        <taxon>Alphaproteobacteria</taxon>
        <taxon>Rhodobacterales</taxon>
        <taxon>Paracoccaceae</taxon>
        <taxon>Stagnihabitans</taxon>
    </lineage>
</organism>
<dbReference type="InterPro" id="IPR001173">
    <property type="entry name" value="Glyco_trans_2-like"/>
</dbReference>
<accession>A0AAE4YCQ7</accession>
<dbReference type="InterPro" id="IPR029044">
    <property type="entry name" value="Nucleotide-diphossugar_trans"/>
</dbReference>
<reference evidence="4" key="1">
    <citation type="submission" date="2020-01" db="EMBL/GenBank/DDBJ databases">
        <authorList>
            <person name="Chen W.-M."/>
        </authorList>
    </citation>
    <scope>NUCLEOTIDE SEQUENCE</scope>
    <source>
        <strain evidence="4">CYK-10</strain>
    </source>
</reference>
<gene>
    <name evidence="4" type="ORF">GV832_21210</name>
</gene>
<dbReference type="CDD" id="cd00761">
    <property type="entry name" value="Glyco_tranf_GTA_type"/>
    <property type="match status" value="1"/>
</dbReference>
<dbReference type="SUPFAM" id="SSF53448">
    <property type="entry name" value="Nucleotide-diphospho-sugar transferases"/>
    <property type="match status" value="1"/>
</dbReference>
<keyword evidence="2" id="KW-0808">Transferase</keyword>
<dbReference type="AlphaFoldDB" id="A0AAE4YCQ7"/>
<dbReference type="PANTHER" id="PTHR22916:SF51">
    <property type="entry name" value="GLYCOSYLTRANSFERASE EPSH-RELATED"/>
    <property type="match status" value="1"/>
</dbReference>
<evidence type="ECO:0000313" key="5">
    <source>
        <dbReference type="Proteomes" id="UP001193501"/>
    </source>
</evidence>
<dbReference type="Pfam" id="PF00535">
    <property type="entry name" value="Glycos_transf_2"/>
    <property type="match status" value="1"/>
</dbReference>
<dbReference type="PANTHER" id="PTHR22916">
    <property type="entry name" value="GLYCOSYLTRANSFERASE"/>
    <property type="match status" value="1"/>
</dbReference>
<comment type="caution">
    <text evidence="4">The sequence shown here is derived from an EMBL/GenBank/DDBJ whole genome shotgun (WGS) entry which is preliminary data.</text>
</comment>
<dbReference type="Proteomes" id="UP001193501">
    <property type="component" value="Unassembled WGS sequence"/>
</dbReference>
<dbReference type="EMBL" id="JAABNR010000053">
    <property type="protein sequence ID" value="NBZ90103.1"/>
    <property type="molecule type" value="Genomic_DNA"/>
</dbReference>
<evidence type="ECO:0000256" key="1">
    <source>
        <dbReference type="ARBA" id="ARBA00022676"/>
    </source>
</evidence>
<protein>
    <submittedName>
        <fullName evidence="4">Glycosyltransferase</fullName>
    </submittedName>
</protein>
<proteinExistence type="predicted"/>
<evidence type="ECO:0000313" key="4">
    <source>
        <dbReference type="EMBL" id="NBZ90103.1"/>
    </source>
</evidence>
<dbReference type="GO" id="GO:0016758">
    <property type="term" value="F:hexosyltransferase activity"/>
    <property type="evidence" value="ECO:0007669"/>
    <property type="project" value="UniProtKB-ARBA"/>
</dbReference>
<keyword evidence="1" id="KW-0328">Glycosyltransferase</keyword>
<keyword evidence="5" id="KW-1185">Reference proteome</keyword>
<evidence type="ECO:0000256" key="2">
    <source>
        <dbReference type="ARBA" id="ARBA00022679"/>
    </source>
</evidence>
<name>A0AAE4YCQ7_9RHOB</name>
<feature type="domain" description="Glycosyltransferase 2-like" evidence="3">
    <location>
        <begin position="295"/>
        <end position="446"/>
    </location>
</feature>